<dbReference type="InterPro" id="IPR039857">
    <property type="entry name" value="Ift122/121"/>
</dbReference>
<reference evidence="13" key="2">
    <citation type="submission" date="2015-06" db="UniProtKB">
        <authorList>
            <consortium name="EnsemblMetazoa"/>
        </authorList>
    </citation>
    <scope>IDENTIFICATION</scope>
</reference>
<dbReference type="PROSITE" id="PS50082">
    <property type="entry name" value="WD_REPEATS_2"/>
    <property type="match status" value="1"/>
</dbReference>
<dbReference type="Pfam" id="PF25768">
    <property type="entry name" value="TPR_IFT121"/>
    <property type="match status" value="1"/>
</dbReference>
<proteinExistence type="predicted"/>
<feature type="repeat" description="WD" evidence="8">
    <location>
        <begin position="65"/>
        <end position="96"/>
    </location>
</feature>
<dbReference type="Gene3D" id="1.25.40.470">
    <property type="match status" value="1"/>
</dbReference>
<keyword evidence="7" id="KW-0966">Cell projection</keyword>
<dbReference type="InterPro" id="IPR057361">
    <property type="entry name" value="TPR_WDR35"/>
</dbReference>
<dbReference type="InterPro" id="IPR001680">
    <property type="entry name" value="WD40_rpt"/>
</dbReference>
<dbReference type="InterPro" id="IPR011044">
    <property type="entry name" value="Quino_amine_DH_bsu"/>
</dbReference>
<dbReference type="Pfam" id="PF23387">
    <property type="entry name" value="TPR_IFT80_172"/>
    <property type="match status" value="1"/>
</dbReference>
<evidence type="ECO:0000256" key="8">
    <source>
        <dbReference type="PROSITE-ProRule" id="PRU00221"/>
    </source>
</evidence>
<feature type="domain" description="IFT121/TULP4 N-terminal" evidence="11">
    <location>
        <begin position="1"/>
        <end position="332"/>
    </location>
</feature>
<dbReference type="Proteomes" id="UP000015104">
    <property type="component" value="Unassembled WGS sequence"/>
</dbReference>
<evidence type="ECO:0000256" key="1">
    <source>
        <dbReference type="ARBA" id="ARBA00004138"/>
    </source>
</evidence>
<evidence type="ECO:0000256" key="3">
    <source>
        <dbReference type="ARBA" id="ARBA00022490"/>
    </source>
</evidence>
<evidence type="ECO:0000256" key="4">
    <source>
        <dbReference type="ARBA" id="ARBA00022574"/>
    </source>
</evidence>
<dbReference type="GO" id="GO:0005737">
    <property type="term" value="C:cytoplasm"/>
    <property type="evidence" value="ECO:0007669"/>
    <property type="project" value="UniProtKB-SubCell"/>
</dbReference>
<dbReference type="GO" id="GO:0061512">
    <property type="term" value="P:protein localization to cilium"/>
    <property type="evidence" value="ECO:0007669"/>
    <property type="project" value="TreeGrafter"/>
</dbReference>
<feature type="domain" description="IFT80/172/WDR35 TPR" evidence="9">
    <location>
        <begin position="771"/>
        <end position="859"/>
    </location>
</feature>
<evidence type="ECO:0000256" key="5">
    <source>
        <dbReference type="ARBA" id="ARBA00022737"/>
    </source>
</evidence>
<evidence type="ECO:0000313" key="14">
    <source>
        <dbReference type="Proteomes" id="UP000015104"/>
    </source>
</evidence>
<evidence type="ECO:0000256" key="7">
    <source>
        <dbReference type="ARBA" id="ARBA00023273"/>
    </source>
</evidence>
<evidence type="ECO:0000259" key="11">
    <source>
        <dbReference type="Pfam" id="PF24797"/>
    </source>
</evidence>
<reference evidence="14" key="1">
    <citation type="submission" date="2011-08" db="EMBL/GenBank/DDBJ databases">
        <authorList>
            <person name="Rombauts S."/>
        </authorList>
    </citation>
    <scope>NUCLEOTIDE SEQUENCE</scope>
    <source>
        <strain evidence="14">London</strain>
    </source>
</reference>
<dbReference type="SUPFAM" id="SSF48452">
    <property type="entry name" value="TPR-like"/>
    <property type="match status" value="1"/>
</dbReference>
<feature type="domain" description="IFT121-like TPR repeats" evidence="12">
    <location>
        <begin position="1095"/>
        <end position="1193"/>
    </location>
</feature>
<comment type="subcellular location">
    <subcellularLocation>
        <location evidence="1">Cell projection</location>
        <location evidence="1">Cilium</location>
    </subcellularLocation>
    <subcellularLocation>
        <location evidence="2">Cytoplasm</location>
    </subcellularLocation>
</comment>
<dbReference type="GO" id="GO:0097730">
    <property type="term" value="C:non-motile cilium"/>
    <property type="evidence" value="ECO:0007669"/>
    <property type="project" value="TreeGrafter"/>
</dbReference>
<organism evidence="13 14">
    <name type="scientific">Tetranychus urticae</name>
    <name type="common">Two-spotted spider mite</name>
    <dbReference type="NCBI Taxonomy" id="32264"/>
    <lineage>
        <taxon>Eukaryota</taxon>
        <taxon>Metazoa</taxon>
        <taxon>Ecdysozoa</taxon>
        <taxon>Arthropoda</taxon>
        <taxon>Chelicerata</taxon>
        <taxon>Arachnida</taxon>
        <taxon>Acari</taxon>
        <taxon>Acariformes</taxon>
        <taxon>Trombidiformes</taxon>
        <taxon>Prostigmata</taxon>
        <taxon>Eleutherengona</taxon>
        <taxon>Raphignathae</taxon>
        <taxon>Tetranychoidea</taxon>
        <taxon>Tetranychidae</taxon>
        <taxon>Tetranychus</taxon>
    </lineage>
</organism>
<evidence type="ECO:0000259" key="10">
    <source>
        <dbReference type="Pfam" id="PF23390"/>
    </source>
</evidence>
<name>T1L0Y3_TETUR</name>
<dbReference type="GO" id="GO:0030991">
    <property type="term" value="C:intraciliary transport particle A"/>
    <property type="evidence" value="ECO:0007669"/>
    <property type="project" value="TreeGrafter"/>
</dbReference>
<accession>T1L0Y3</accession>
<dbReference type="EMBL" id="CAEY01000874">
    <property type="status" value="NOT_ANNOTATED_CDS"/>
    <property type="molecule type" value="Genomic_DNA"/>
</dbReference>
<dbReference type="Pfam" id="PF25170">
    <property type="entry name" value="TPR_WDR35"/>
    <property type="match status" value="1"/>
</dbReference>
<dbReference type="InterPro" id="IPR011990">
    <property type="entry name" value="TPR-like_helical_dom_sf"/>
</dbReference>
<dbReference type="InterPro" id="IPR057979">
    <property type="entry name" value="TPR_IFT121"/>
</dbReference>
<dbReference type="STRING" id="32264.T1L0Y3"/>
<feature type="domain" description="IFT121 second beta-propeller" evidence="10">
    <location>
        <begin position="450"/>
        <end position="714"/>
    </location>
</feature>
<evidence type="ECO:0000256" key="6">
    <source>
        <dbReference type="ARBA" id="ARBA00023069"/>
    </source>
</evidence>
<evidence type="ECO:0000313" key="13">
    <source>
        <dbReference type="EnsemblMetazoa" id="tetur30g02370.1"/>
    </source>
</evidence>
<sequence length="1262" mass="141667">MLIYLSKKIAVPNQRKVRSIAWSQEHGFIACGAGNGLLKVLKLDTWEVKSSNLNLPKNLSMNQTLEGHNGDVISIVWNERYEKLTSSDSNGLIIVWMLYKGSWYEEMVNNRNRSVVIGMCWSSDGLKICIVYEDGAVIVGSVDGNRLWGKEIKSIKLTCVQWSPDGRLILFGSTTSQAHIYDQIGNYVGKVPLPGVNGAHGRSITGFVDSIQVVDIKWFSNGNIANSLAIGLSNGVIQLMKNECDDNPLLIDTKMTITSLSWNYFGTYLAVTGKSGTTDESTTNWVKFYDPIGTLVQSLKVPGKDIVSCAWEKEGLRIALGVDYYIFFANIRPDYLWSYFANTMIVALPRDMKTLDSSSGPNDTVIFYNFNSNSRQIKNIKNLKCLAAYGQYCVFATGFDDTESSSPLHRKLRSASSSIQGNKLNFNGQSDELLLSPTSLNQSSSLANVNHTSLVLCNSIGAPIDSVNIDLAVNFIAINSTRVIAASTDTFVVWSFKVPSRGHNNDNSGHVSSLANPFGTSSLSSLSSSWNYNQSLMDGGSSSGFDDRDEDRSNQKFVKIDTIHLNLTGSDEEQIVCITLSERSLVLATDNGNIFIYLLPELSLSQKFSIDCKPKSIYLNCDSSRLAIIDSFSLLTIIDLDATTTKASILDFEKKDVWDFCWSTENSDAFAITEKSKLIVYSNLEADESITSNGNIVEFKDLVVKMVLIDGLVIESCSTSSRTNQDLTSKSSDSYLVEHETKLLREAKEILKKVGPVEGTSFIEEHSHPKLWRLLSESSLESLDFKNAELALVRCKDHKGIQFAKRVSKLPSQDLQRAEVYAFFGLFDEAEKVYLNCDRQDLAISLRKMIGDWSRVVKLIESDQIGPGSNDAEMREALKNLGDYCYDSHLWSDAAGYYEQCSDWFQLFKCFTLMENYDGLRRLSNDIESPSLLEQLGWIFESSGLCSDAVKAYQKASRLDSALKCCVNLNEWRMAITLAEERQITDIDALMTQYANHLLSKERYIDIVELYRKANRIDDACEMLIKIIDKVKSSSLNLPIINMKKAYTLIGLLYEQYHSATTANDRRVNTLNALLIDDHLATVDLRNNNLNKAFDQPWKGAEAYHFYISAQRQLYAGYYDSAMKTSLNLIDYDDFIDPEDIYSLIAITSITNSNYYIASKAFIKLESLESIPEERRLSYQDLAISIFTVNQPKESKNLTRSECTYCETMIADWSTICPSCNVKFPICVASGKPIMDANQQWTSVMFEDRFKLSHILNQYLYT</sequence>
<dbReference type="InterPro" id="IPR056157">
    <property type="entry name" value="TPR_IFT80_172_dom"/>
</dbReference>
<dbReference type="SUPFAM" id="SSF50969">
    <property type="entry name" value="YVTN repeat-like/Quinoprotein amine dehydrogenase"/>
    <property type="match status" value="1"/>
</dbReference>
<dbReference type="PIRSF" id="PIRSF037536">
    <property type="entry name" value="WD_repeat_p35"/>
    <property type="match status" value="1"/>
</dbReference>
<dbReference type="SUPFAM" id="SSF50978">
    <property type="entry name" value="WD40 repeat-like"/>
    <property type="match status" value="1"/>
</dbReference>
<keyword evidence="5" id="KW-0677">Repeat</keyword>
<dbReference type="InterPro" id="IPR017233">
    <property type="entry name" value="WDR35"/>
</dbReference>
<dbReference type="InterPro" id="IPR036322">
    <property type="entry name" value="WD40_repeat_dom_sf"/>
</dbReference>
<dbReference type="InterPro" id="IPR056158">
    <property type="entry name" value="Beta-prop_IFT121_2nd"/>
</dbReference>
<dbReference type="EnsemblMetazoa" id="tetur30g02370.1">
    <property type="protein sequence ID" value="tetur30g02370.1"/>
    <property type="gene ID" value="tetur30g02370"/>
</dbReference>
<dbReference type="SMART" id="SM00320">
    <property type="entry name" value="WD40"/>
    <property type="match status" value="5"/>
</dbReference>
<keyword evidence="3" id="KW-0963">Cytoplasm</keyword>
<keyword evidence="6" id="KW-0969">Cilium</keyword>
<evidence type="ECO:0000259" key="9">
    <source>
        <dbReference type="Pfam" id="PF23387"/>
    </source>
</evidence>
<dbReference type="HOGENOM" id="CLU_004048_1_0_1"/>
<protein>
    <submittedName>
        <fullName evidence="13">Uncharacterized protein</fullName>
    </submittedName>
</protein>
<dbReference type="AlphaFoldDB" id="T1L0Y3"/>
<dbReference type="Pfam" id="PF24797">
    <property type="entry name" value="Beta-prop_WDR35_TULP_N"/>
    <property type="match status" value="1"/>
</dbReference>
<evidence type="ECO:0000256" key="2">
    <source>
        <dbReference type="ARBA" id="ARBA00004496"/>
    </source>
</evidence>
<keyword evidence="4 8" id="KW-0853">WD repeat</keyword>
<feature type="domain" description="IFT121 second beta-propeller" evidence="10">
    <location>
        <begin position="337"/>
        <end position="404"/>
    </location>
</feature>
<dbReference type="eggNOG" id="KOG2041">
    <property type="taxonomic scope" value="Eukaryota"/>
</dbReference>
<dbReference type="PANTHER" id="PTHR12764">
    <property type="entry name" value="WD REPEAT DOMAIN-RELATED"/>
    <property type="match status" value="1"/>
</dbReference>
<dbReference type="PANTHER" id="PTHR12764:SF5">
    <property type="entry name" value="LD29485P"/>
    <property type="match status" value="1"/>
</dbReference>
<dbReference type="InterPro" id="IPR015943">
    <property type="entry name" value="WD40/YVTN_repeat-like_dom_sf"/>
</dbReference>
<dbReference type="InterPro" id="IPR056159">
    <property type="entry name" value="Beta-prop_IFT121_TULP_N"/>
</dbReference>
<dbReference type="GO" id="GO:1905515">
    <property type="term" value="P:non-motile cilium assembly"/>
    <property type="evidence" value="ECO:0007669"/>
    <property type="project" value="TreeGrafter"/>
</dbReference>
<dbReference type="Pfam" id="PF23390">
    <property type="entry name" value="Beta-prop_WDR35_2nd"/>
    <property type="match status" value="2"/>
</dbReference>
<dbReference type="Gene3D" id="2.130.10.10">
    <property type="entry name" value="YVTN repeat-like/Quinoprotein amine dehydrogenase"/>
    <property type="match status" value="2"/>
</dbReference>
<keyword evidence="14" id="KW-1185">Reference proteome</keyword>
<dbReference type="GO" id="GO:0035721">
    <property type="term" value="P:intraciliary retrograde transport"/>
    <property type="evidence" value="ECO:0007669"/>
    <property type="project" value="TreeGrafter"/>
</dbReference>
<evidence type="ECO:0000259" key="12">
    <source>
        <dbReference type="Pfam" id="PF25768"/>
    </source>
</evidence>